<dbReference type="PANTHER" id="PTHR14732:SF0">
    <property type="entry name" value="RNA POLYMERASE II SUBUNIT B1 CTD PHOSPHATASE RPAP2-RELATED"/>
    <property type="match status" value="1"/>
</dbReference>
<evidence type="ECO:0000256" key="1">
    <source>
        <dbReference type="ARBA" id="ARBA00004123"/>
    </source>
</evidence>
<dbReference type="GO" id="GO:0005634">
    <property type="term" value="C:nucleus"/>
    <property type="evidence" value="ECO:0007669"/>
    <property type="project" value="UniProtKB-SubCell"/>
</dbReference>
<keyword evidence="16" id="KW-1185">Reference proteome</keyword>
<dbReference type="InterPro" id="IPR039693">
    <property type="entry name" value="Rtr1/RPAP2"/>
</dbReference>
<comment type="function">
    <text evidence="12">Putative RNA polymerase II subunit B1 C-terminal domain (CTD) phosphatase involved in RNA polymerase II transcription regulation.</text>
</comment>
<evidence type="ECO:0000256" key="10">
    <source>
        <dbReference type="ARBA" id="ARBA00048336"/>
    </source>
</evidence>
<evidence type="ECO:0000256" key="3">
    <source>
        <dbReference type="ARBA" id="ARBA00022723"/>
    </source>
</evidence>
<evidence type="ECO:0000256" key="2">
    <source>
        <dbReference type="ARBA" id="ARBA00005676"/>
    </source>
</evidence>
<evidence type="ECO:0000256" key="6">
    <source>
        <dbReference type="ARBA" id="ARBA00022833"/>
    </source>
</evidence>
<comment type="catalytic activity">
    <reaction evidence="10 12">
        <text>O-phospho-L-threonyl-[protein] + H2O = L-threonyl-[protein] + phosphate</text>
        <dbReference type="Rhea" id="RHEA:47004"/>
        <dbReference type="Rhea" id="RHEA-COMP:11060"/>
        <dbReference type="Rhea" id="RHEA-COMP:11605"/>
        <dbReference type="ChEBI" id="CHEBI:15377"/>
        <dbReference type="ChEBI" id="CHEBI:30013"/>
        <dbReference type="ChEBI" id="CHEBI:43474"/>
        <dbReference type="ChEBI" id="CHEBI:61977"/>
        <dbReference type="EC" id="3.1.3.16"/>
    </reaction>
</comment>
<dbReference type="PANTHER" id="PTHR14732">
    <property type="entry name" value="RNA POLYMERASE II SUBUNIT B1 CTD PHOSPHATASE RPAP2-RELATED"/>
    <property type="match status" value="1"/>
</dbReference>
<gene>
    <name evidence="15" type="ORF">OHC33_003719</name>
</gene>
<dbReference type="GO" id="GO:0008270">
    <property type="term" value="F:zinc ion binding"/>
    <property type="evidence" value="ECO:0007669"/>
    <property type="project" value="UniProtKB-KW"/>
</dbReference>
<protein>
    <recommendedName>
        <fullName evidence="12">RNA polymerase II subunit B1 CTD phosphatase RPAP2 homolog</fullName>
        <ecNumber evidence="12">3.1.3.16</ecNumber>
    </recommendedName>
</protein>
<keyword evidence="6 12" id="KW-0862">Zinc</keyword>
<sequence length="264" mass="30034">MSAAQRKDEKAVTATKGGKDAETSTPSHDDKAREARIRAVAMQHALSIQEKKDLQGKVLDMILTAYDLPSDATTDPAHPDSTDATTFRNCLRIWRPGDLDELIQERNLDDRCGYALCRRSNLKQKATKIWSKKEGTFVDRPVDERWCSNECKERNDFVRRQLSNEPAWLRQIQIQDIRLLTDPNMDSNLDESPMKSEGEKKVVNQKALALERGDTSSKQIQDIPIREKKSTAEPKPPIFTHQITVSDVLEGMPIRQTGNSRKYD</sequence>
<dbReference type="GO" id="GO:0005737">
    <property type="term" value="C:cytoplasm"/>
    <property type="evidence" value="ECO:0007669"/>
    <property type="project" value="TreeGrafter"/>
</dbReference>
<dbReference type="EC" id="3.1.3.16" evidence="12"/>
<evidence type="ECO:0000256" key="9">
    <source>
        <dbReference type="ARBA" id="ARBA00047761"/>
    </source>
</evidence>
<evidence type="ECO:0000256" key="7">
    <source>
        <dbReference type="ARBA" id="ARBA00022912"/>
    </source>
</evidence>
<evidence type="ECO:0000256" key="12">
    <source>
        <dbReference type="RuleBase" id="RU367080"/>
    </source>
</evidence>
<evidence type="ECO:0000256" key="8">
    <source>
        <dbReference type="ARBA" id="ARBA00023242"/>
    </source>
</evidence>
<evidence type="ECO:0000256" key="4">
    <source>
        <dbReference type="ARBA" id="ARBA00022771"/>
    </source>
</evidence>
<evidence type="ECO:0000313" key="16">
    <source>
        <dbReference type="Proteomes" id="UP001316803"/>
    </source>
</evidence>
<dbReference type="GO" id="GO:0043175">
    <property type="term" value="F:RNA polymerase core enzyme binding"/>
    <property type="evidence" value="ECO:0007669"/>
    <property type="project" value="UniProtKB-UniRule"/>
</dbReference>
<evidence type="ECO:0000256" key="13">
    <source>
        <dbReference type="SAM" id="MobiDB-lite"/>
    </source>
</evidence>
<evidence type="ECO:0000259" key="14">
    <source>
        <dbReference type="PROSITE" id="PS51479"/>
    </source>
</evidence>
<comment type="caution">
    <text evidence="15">The sequence shown here is derived from an EMBL/GenBank/DDBJ whole genome shotgun (WGS) entry which is preliminary data.</text>
</comment>
<keyword evidence="8 12" id="KW-0539">Nucleus</keyword>
<dbReference type="Gene3D" id="1.25.40.820">
    <property type="match status" value="1"/>
</dbReference>
<evidence type="ECO:0000256" key="5">
    <source>
        <dbReference type="ARBA" id="ARBA00022801"/>
    </source>
</evidence>
<dbReference type="GO" id="GO:0008420">
    <property type="term" value="F:RNA polymerase II CTD heptapeptide repeat phosphatase activity"/>
    <property type="evidence" value="ECO:0007669"/>
    <property type="project" value="UniProtKB-UniRule"/>
</dbReference>
<feature type="region of interest" description="Disordered" evidence="13">
    <location>
        <begin position="1"/>
        <end position="32"/>
    </location>
</feature>
<keyword evidence="3 12" id="KW-0479">Metal-binding</keyword>
<dbReference type="EMBL" id="JAKLMC020000007">
    <property type="protein sequence ID" value="KAK5955040.1"/>
    <property type="molecule type" value="Genomic_DNA"/>
</dbReference>
<dbReference type="PROSITE" id="PS51479">
    <property type="entry name" value="ZF_RTR1"/>
    <property type="match status" value="1"/>
</dbReference>
<dbReference type="InterPro" id="IPR038534">
    <property type="entry name" value="Rtr1/RPAP2_sf"/>
</dbReference>
<feature type="region of interest" description="Disordered" evidence="13">
    <location>
        <begin position="209"/>
        <end position="240"/>
    </location>
</feature>
<dbReference type="Pfam" id="PF04181">
    <property type="entry name" value="RPAP2_Rtr1"/>
    <property type="match status" value="1"/>
</dbReference>
<evidence type="ECO:0000313" key="15">
    <source>
        <dbReference type="EMBL" id="KAK5955040.1"/>
    </source>
</evidence>
<dbReference type="InterPro" id="IPR007308">
    <property type="entry name" value="Rtr1/RPAP2_dom"/>
</dbReference>
<comment type="catalytic activity">
    <reaction evidence="9 12">
        <text>O-phospho-L-seryl-[protein] + H2O = L-seryl-[protein] + phosphate</text>
        <dbReference type="Rhea" id="RHEA:20629"/>
        <dbReference type="Rhea" id="RHEA-COMP:9863"/>
        <dbReference type="Rhea" id="RHEA-COMP:11604"/>
        <dbReference type="ChEBI" id="CHEBI:15377"/>
        <dbReference type="ChEBI" id="CHEBI:29999"/>
        <dbReference type="ChEBI" id="CHEBI:43474"/>
        <dbReference type="ChEBI" id="CHEBI:83421"/>
        <dbReference type="EC" id="3.1.3.16"/>
    </reaction>
</comment>
<reference evidence="15 16" key="1">
    <citation type="submission" date="2022-12" db="EMBL/GenBank/DDBJ databases">
        <title>Genomic features and morphological characterization of a novel Knufia sp. strain isolated from spacecraft assembly facility.</title>
        <authorList>
            <person name="Teixeira M."/>
            <person name="Chander A.M."/>
            <person name="Stajich J.E."/>
            <person name="Venkateswaran K."/>
        </authorList>
    </citation>
    <scope>NUCLEOTIDE SEQUENCE [LARGE SCALE GENOMIC DNA]</scope>
    <source>
        <strain evidence="15 16">FJI-L2-BK-P2</strain>
    </source>
</reference>
<comment type="similarity">
    <text evidence="2 11 12">Belongs to the RPAP2 family.</text>
</comment>
<name>A0AAN8IA17_9EURO</name>
<proteinExistence type="inferred from homology"/>
<organism evidence="15 16">
    <name type="scientific">Knufia fluminis</name>
    <dbReference type="NCBI Taxonomy" id="191047"/>
    <lineage>
        <taxon>Eukaryota</taxon>
        <taxon>Fungi</taxon>
        <taxon>Dikarya</taxon>
        <taxon>Ascomycota</taxon>
        <taxon>Pezizomycotina</taxon>
        <taxon>Eurotiomycetes</taxon>
        <taxon>Chaetothyriomycetidae</taxon>
        <taxon>Chaetothyriales</taxon>
        <taxon>Trichomeriaceae</taxon>
        <taxon>Knufia</taxon>
    </lineage>
</organism>
<feature type="domain" description="RTR1-type" evidence="14">
    <location>
        <begin position="89"/>
        <end position="171"/>
    </location>
</feature>
<evidence type="ECO:0000256" key="11">
    <source>
        <dbReference type="PROSITE-ProRule" id="PRU00812"/>
    </source>
</evidence>
<keyword evidence="5 12" id="KW-0378">Hydrolase</keyword>
<keyword evidence="4 12" id="KW-0863">Zinc-finger</keyword>
<dbReference type="AlphaFoldDB" id="A0AAN8IA17"/>
<keyword evidence="7 12" id="KW-0904">Protein phosphatase</keyword>
<comment type="subcellular location">
    <subcellularLocation>
        <location evidence="1 12">Nucleus</location>
    </subcellularLocation>
</comment>
<dbReference type="Proteomes" id="UP001316803">
    <property type="component" value="Unassembled WGS sequence"/>
</dbReference>
<accession>A0AAN8IA17</accession>